<organism evidence="1 2">
    <name type="scientific">Peronosclerospora sorghi</name>
    <dbReference type="NCBI Taxonomy" id="230839"/>
    <lineage>
        <taxon>Eukaryota</taxon>
        <taxon>Sar</taxon>
        <taxon>Stramenopiles</taxon>
        <taxon>Oomycota</taxon>
        <taxon>Peronosporomycetes</taxon>
        <taxon>Peronosporales</taxon>
        <taxon>Peronosporaceae</taxon>
        <taxon>Peronosclerospora</taxon>
    </lineage>
</organism>
<reference evidence="1 2" key="1">
    <citation type="journal article" date="2022" name="bioRxiv">
        <title>The genome of the oomycete Peronosclerospora sorghi, a cosmopolitan pathogen of maize and sorghum, is inflated with dispersed pseudogenes.</title>
        <authorList>
            <person name="Fletcher K."/>
            <person name="Martin F."/>
            <person name="Isakeit T."/>
            <person name="Cavanaugh K."/>
            <person name="Magill C."/>
            <person name="Michelmore R."/>
        </authorList>
    </citation>
    <scope>NUCLEOTIDE SEQUENCE [LARGE SCALE GENOMIC DNA]</scope>
    <source>
        <strain evidence="1">P6</strain>
    </source>
</reference>
<dbReference type="EMBL" id="CM047589">
    <property type="protein sequence ID" value="KAI9919986.1"/>
    <property type="molecule type" value="Genomic_DNA"/>
</dbReference>
<comment type="caution">
    <text evidence="1">The sequence shown here is derived from an EMBL/GenBank/DDBJ whole genome shotgun (WGS) entry which is preliminary data.</text>
</comment>
<name>A0ACC0WQF4_9STRA</name>
<gene>
    <name evidence="1" type="ORF">PsorP6_015778</name>
</gene>
<evidence type="ECO:0000313" key="1">
    <source>
        <dbReference type="EMBL" id="KAI9919986.1"/>
    </source>
</evidence>
<proteinExistence type="predicted"/>
<sequence length="134" mass="15853">MDKFVSLRLETVSKYITKKTYNEFHPNDKFFLLEWATHQYRVAPLMKALKEAKVVEEKHENTTMLLDEELKSLLAHDNSVTHVFKLLELQTDLLASKNPNIETLQRYMEMFNTKHSGNQQGILPFYLRIYMMGL</sequence>
<evidence type="ECO:0000313" key="2">
    <source>
        <dbReference type="Proteomes" id="UP001163321"/>
    </source>
</evidence>
<dbReference type="Proteomes" id="UP001163321">
    <property type="component" value="Chromosome 10"/>
</dbReference>
<accession>A0ACC0WQF4</accession>
<protein>
    <submittedName>
        <fullName evidence="1">Uncharacterized protein</fullName>
    </submittedName>
</protein>
<keyword evidence="2" id="KW-1185">Reference proteome</keyword>